<dbReference type="Proteomes" id="UP000472272">
    <property type="component" value="Unplaced"/>
</dbReference>
<evidence type="ECO:0000313" key="1">
    <source>
        <dbReference type="Ensembl" id="ENSPMRP00000030169.1"/>
    </source>
</evidence>
<dbReference type="AlphaFoldDB" id="A0A670K3E9"/>
<proteinExistence type="predicted"/>
<keyword evidence="2" id="KW-1185">Reference proteome</keyword>
<evidence type="ECO:0000313" key="2">
    <source>
        <dbReference type="Proteomes" id="UP000472272"/>
    </source>
</evidence>
<reference evidence="1" key="1">
    <citation type="submission" date="2025-08" db="UniProtKB">
        <authorList>
            <consortium name="Ensembl"/>
        </authorList>
    </citation>
    <scope>IDENTIFICATION</scope>
</reference>
<dbReference type="Pfam" id="PF15379">
    <property type="entry name" value="DUF4606"/>
    <property type="match status" value="1"/>
</dbReference>
<sequence>MHVSEQMDLRRHCSSSIPDYSEDTFTSFSEGEEETYRQYENDPFESYYSGEESECRAVLDLSESIWQSSSQNDEDQKSEVLESAVVREYLTRKWISLLKENKASTRLAKPAIEPINKIIEVSEEELSALQSFCAIKINQLHNTPSPMPLKRSKHNEQRHTFTSEKPLTFDLNCTVPDQLLNRLRLKNIKEILKQVADTEMHQPSQCAHCTKKRAELADDAFLRRGKALMEEVLLKEKLEDYMYTKDSLTLIGEIHRCLPKLSEDPRNIWQELNERGNMIEGQNKNIIIVSRDRWMPTKSKEKRFICLYKG</sequence>
<dbReference type="PANTHER" id="PTHR35256:SF1">
    <property type="entry name" value="EXPRESSED SEQUENCE AI429214"/>
    <property type="match status" value="1"/>
</dbReference>
<organism evidence="1 2">
    <name type="scientific">Podarcis muralis</name>
    <name type="common">Wall lizard</name>
    <name type="synonym">Lacerta muralis</name>
    <dbReference type="NCBI Taxonomy" id="64176"/>
    <lineage>
        <taxon>Eukaryota</taxon>
        <taxon>Metazoa</taxon>
        <taxon>Chordata</taxon>
        <taxon>Craniata</taxon>
        <taxon>Vertebrata</taxon>
        <taxon>Euteleostomi</taxon>
        <taxon>Lepidosauria</taxon>
        <taxon>Squamata</taxon>
        <taxon>Bifurcata</taxon>
        <taxon>Unidentata</taxon>
        <taxon>Episquamata</taxon>
        <taxon>Laterata</taxon>
        <taxon>Lacertibaenia</taxon>
        <taxon>Lacertidae</taxon>
        <taxon>Podarcis</taxon>
    </lineage>
</organism>
<dbReference type="OMA" id="SQCPSCN"/>
<dbReference type="PANTHER" id="PTHR35256">
    <property type="entry name" value="CHROMOSOME 8 OPEN READING FRAME 48"/>
    <property type="match status" value="1"/>
</dbReference>
<name>A0A670K3E9_PODMU</name>
<gene>
    <name evidence="1" type="primary">C8orf48</name>
</gene>
<protein>
    <submittedName>
        <fullName evidence="1">Chromosome 8 open reading frame 48</fullName>
    </submittedName>
</protein>
<dbReference type="Ensembl" id="ENSPMRT00000031989.1">
    <property type="protein sequence ID" value="ENSPMRP00000030169.1"/>
    <property type="gene ID" value="ENSPMRG00000019504.1"/>
</dbReference>
<dbReference type="GeneTree" id="ENSGT00390000008508"/>
<dbReference type="InterPro" id="IPR027932">
    <property type="entry name" value="DUF4606"/>
</dbReference>
<accession>A0A670K3E9</accession>
<reference evidence="1" key="2">
    <citation type="submission" date="2025-09" db="UniProtKB">
        <authorList>
            <consortium name="Ensembl"/>
        </authorList>
    </citation>
    <scope>IDENTIFICATION</scope>
</reference>